<name>A0A6C0H903_9ZZZZ</name>
<keyword evidence="1" id="KW-0472">Membrane</keyword>
<dbReference type="EMBL" id="MN739898">
    <property type="protein sequence ID" value="QHT76595.1"/>
    <property type="molecule type" value="Genomic_DNA"/>
</dbReference>
<keyword evidence="1" id="KW-0812">Transmembrane</keyword>
<feature type="transmembrane region" description="Helical" evidence="1">
    <location>
        <begin position="59"/>
        <end position="78"/>
    </location>
</feature>
<proteinExistence type="predicted"/>
<evidence type="ECO:0000313" key="2">
    <source>
        <dbReference type="EMBL" id="QHT76595.1"/>
    </source>
</evidence>
<sequence>MMFNCYMKLIIAILRENKNFRKNIKYFKYYIIGIFREIIKFLEKINYNPKSILNFKLKYFIISLKIAINIILFIINLFKN</sequence>
<keyword evidence="1" id="KW-1133">Transmembrane helix</keyword>
<reference evidence="2" key="1">
    <citation type="journal article" date="2020" name="Nature">
        <title>Giant virus diversity and host interactions through global metagenomics.</title>
        <authorList>
            <person name="Schulz F."/>
            <person name="Roux S."/>
            <person name="Paez-Espino D."/>
            <person name="Jungbluth S."/>
            <person name="Walsh D.A."/>
            <person name="Denef V.J."/>
            <person name="McMahon K.D."/>
            <person name="Konstantinidis K.T."/>
            <person name="Eloe-Fadrosh E.A."/>
            <person name="Kyrpides N.C."/>
            <person name="Woyke T."/>
        </authorList>
    </citation>
    <scope>NUCLEOTIDE SEQUENCE</scope>
    <source>
        <strain evidence="2">GVMAG-M-3300023179-82</strain>
    </source>
</reference>
<dbReference type="AlphaFoldDB" id="A0A6C0H903"/>
<protein>
    <submittedName>
        <fullName evidence="2">Uncharacterized protein</fullName>
    </submittedName>
</protein>
<accession>A0A6C0H903</accession>
<organism evidence="2">
    <name type="scientific">viral metagenome</name>
    <dbReference type="NCBI Taxonomy" id="1070528"/>
    <lineage>
        <taxon>unclassified sequences</taxon>
        <taxon>metagenomes</taxon>
        <taxon>organismal metagenomes</taxon>
    </lineage>
</organism>
<evidence type="ECO:0000256" key="1">
    <source>
        <dbReference type="SAM" id="Phobius"/>
    </source>
</evidence>